<dbReference type="HOGENOM" id="CLU_1751810_0_0_1"/>
<reference evidence="3" key="1">
    <citation type="submission" date="2013-02" db="EMBL/GenBank/DDBJ databases">
        <authorList>
            <person name="Hughes D."/>
        </authorList>
    </citation>
    <scope>NUCLEOTIDE SEQUENCE</scope>
    <source>
        <strain>Durham</strain>
        <strain evidence="3">NC isolate 2 -- Noor lab</strain>
    </source>
</reference>
<evidence type="ECO:0000313" key="2">
    <source>
        <dbReference type="EnsemblMetazoa" id="MESCA000403-PA"/>
    </source>
</evidence>
<organism evidence="2 3">
    <name type="scientific">Megaselia scalaris</name>
    <name type="common">Humpbacked fly</name>
    <name type="synonym">Phora scalaris</name>
    <dbReference type="NCBI Taxonomy" id="36166"/>
    <lineage>
        <taxon>Eukaryota</taxon>
        <taxon>Metazoa</taxon>
        <taxon>Ecdysozoa</taxon>
        <taxon>Arthropoda</taxon>
        <taxon>Hexapoda</taxon>
        <taxon>Insecta</taxon>
        <taxon>Pterygota</taxon>
        <taxon>Neoptera</taxon>
        <taxon>Endopterygota</taxon>
        <taxon>Diptera</taxon>
        <taxon>Brachycera</taxon>
        <taxon>Muscomorpha</taxon>
        <taxon>Platypezoidea</taxon>
        <taxon>Phoridae</taxon>
        <taxon>Megaseliini</taxon>
        <taxon>Megaselia</taxon>
    </lineage>
</organism>
<feature type="region of interest" description="Disordered" evidence="1">
    <location>
        <begin position="50"/>
        <end position="78"/>
    </location>
</feature>
<name>T1GAY6_MEGSC</name>
<dbReference type="EnsemblMetazoa" id="MESCA000403-RA">
    <property type="protein sequence ID" value="MESCA000403-PA"/>
    <property type="gene ID" value="MESCA000403"/>
</dbReference>
<dbReference type="Proteomes" id="UP000015102">
    <property type="component" value="Unassembled WGS sequence"/>
</dbReference>
<keyword evidence="3" id="KW-1185">Reference proteome</keyword>
<dbReference type="EMBL" id="CAQQ02136625">
    <property type="status" value="NOT_ANNOTATED_CDS"/>
    <property type="molecule type" value="Genomic_DNA"/>
</dbReference>
<dbReference type="EMBL" id="CAQQ02136626">
    <property type="status" value="NOT_ANNOTATED_CDS"/>
    <property type="molecule type" value="Genomic_DNA"/>
</dbReference>
<reference evidence="2" key="2">
    <citation type="submission" date="2015-06" db="UniProtKB">
        <authorList>
            <consortium name="EnsemblMetazoa"/>
        </authorList>
    </citation>
    <scope>IDENTIFICATION</scope>
</reference>
<proteinExistence type="predicted"/>
<protein>
    <submittedName>
        <fullName evidence="2">Uncharacterized protein</fullName>
    </submittedName>
</protein>
<dbReference type="AlphaFoldDB" id="T1GAY6"/>
<evidence type="ECO:0000256" key="1">
    <source>
        <dbReference type="SAM" id="MobiDB-lite"/>
    </source>
</evidence>
<sequence>MNSNLAQLIISHVFVTPAPTNTYIPPVPQTLKSETFSTGQVQTNTFLPQVKANLSPPPTSFTSSQNSYSSQPSGQESFNLQQNSFDQQLTFNVQQPQQAFNVQQQETPLQNTFNAALKALDSPKTSSTFIEGCKVSQNSLSDFGEVTLI</sequence>
<feature type="compositionally biased region" description="Low complexity" evidence="1">
    <location>
        <begin position="60"/>
        <end position="75"/>
    </location>
</feature>
<evidence type="ECO:0000313" key="3">
    <source>
        <dbReference type="Proteomes" id="UP000015102"/>
    </source>
</evidence>
<accession>T1GAY6</accession>
<dbReference type="EMBL" id="CAQQ02136624">
    <property type="status" value="NOT_ANNOTATED_CDS"/>
    <property type="molecule type" value="Genomic_DNA"/>
</dbReference>